<evidence type="ECO:0000313" key="11">
    <source>
        <dbReference type="Proteomes" id="UP000648482"/>
    </source>
</evidence>
<dbReference type="InterPro" id="IPR015424">
    <property type="entry name" value="PyrdxlP-dep_Trfase"/>
</dbReference>
<evidence type="ECO:0000256" key="3">
    <source>
        <dbReference type="ARBA" id="ARBA00012239"/>
    </source>
</evidence>
<evidence type="ECO:0000256" key="7">
    <source>
        <dbReference type="RuleBase" id="RU004504"/>
    </source>
</evidence>
<keyword evidence="10" id="KW-0456">Lyase</keyword>
<comment type="catalytic activity">
    <reaction evidence="6 8">
        <text>(sulfur carrier)-H + L-cysteine = (sulfur carrier)-SH + L-alanine</text>
        <dbReference type="Rhea" id="RHEA:43892"/>
        <dbReference type="Rhea" id="RHEA-COMP:14737"/>
        <dbReference type="Rhea" id="RHEA-COMP:14739"/>
        <dbReference type="ChEBI" id="CHEBI:29917"/>
        <dbReference type="ChEBI" id="CHEBI:35235"/>
        <dbReference type="ChEBI" id="CHEBI:57972"/>
        <dbReference type="ChEBI" id="CHEBI:64428"/>
        <dbReference type="EC" id="2.8.1.7"/>
    </reaction>
</comment>
<comment type="similarity">
    <text evidence="2 8">Belongs to the class-V pyridoxal-phosphate-dependent aminotransferase family. Csd subfamily.</text>
</comment>
<evidence type="ECO:0000256" key="8">
    <source>
        <dbReference type="RuleBase" id="RU004506"/>
    </source>
</evidence>
<dbReference type="NCBIfam" id="TIGR01979">
    <property type="entry name" value="sufS"/>
    <property type="match status" value="1"/>
</dbReference>
<evidence type="ECO:0000259" key="9">
    <source>
        <dbReference type="Pfam" id="PF00266"/>
    </source>
</evidence>
<evidence type="ECO:0000256" key="4">
    <source>
        <dbReference type="ARBA" id="ARBA00022679"/>
    </source>
</evidence>
<accession>A0ABR9DYL2</accession>
<evidence type="ECO:0000313" key="10">
    <source>
        <dbReference type="EMBL" id="MBE0359293.1"/>
    </source>
</evidence>
<keyword evidence="11" id="KW-1185">Reference proteome</keyword>
<dbReference type="Pfam" id="PF00266">
    <property type="entry name" value="Aminotran_5"/>
    <property type="match status" value="1"/>
</dbReference>
<dbReference type="PANTHER" id="PTHR43586">
    <property type="entry name" value="CYSTEINE DESULFURASE"/>
    <property type="match status" value="1"/>
</dbReference>
<evidence type="ECO:0000256" key="2">
    <source>
        <dbReference type="ARBA" id="ARBA00010447"/>
    </source>
</evidence>
<keyword evidence="4 8" id="KW-0808">Transferase</keyword>
<comment type="cofactor">
    <cofactor evidence="1 7">
        <name>pyridoxal 5'-phosphate</name>
        <dbReference type="ChEBI" id="CHEBI:597326"/>
    </cofactor>
</comment>
<dbReference type="InterPro" id="IPR015421">
    <property type="entry name" value="PyrdxlP-dep_Trfase_major"/>
</dbReference>
<name>A0ABR9DYL2_9GAMM</name>
<organism evidence="10 11">
    <name type="scientific">Pseudoalteromonas aliena SW19</name>
    <dbReference type="NCBI Taxonomy" id="1314866"/>
    <lineage>
        <taxon>Bacteria</taxon>
        <taxon>Pseudomonadati</taxon>
        <taxon>Pseudomonadota</taxon>
        <taxon>Gammaproteobacteria</taxon>
        <taxon>Alteromonadales</taxon>
        <taxon>Pseudoalteromonadaceae</taxon>
        <taxon>Pseudoalteromonas</taxon>
    </lineage>
</organism>
<dbReference type="SUPFAM" id="SSF53383">
    <property type="entry name" value="PLP-dependent transferases"/>
    <property type="match status" value="1"/>
</dbReference>
<dbReference type="Gene3D" id="3.90.1150.10">
    <property type="entry name" value="Aspartate Aminotransferase, domain 1"/>
    <property type="match status" value="1"/>
</dbReference>
<gene>
    <name evidence="10" type="primary">sufS</name>
    <name evidence="10" type="ORF">PALI_a0534</name>
</gene>
<keyword evidence="5 8" id="KW-0663">Pyridoxal phosphate</keyword>
<dbReference type="InterPro" id="IPR000192">
    <property type="entry name" value="Aminotrans_V_dom"/>
</dbReference>
<proteinExistence type="inferred from homology"/>
<dbReference type="Gene3D" id="3.40.640.10">
    <property type="entry name" value="Type I PLP-dependent aspartate aminotransferase-like (Major domain)"/>
    <property type="match status" value="1"/>
</dbReference>
<dbReference type="CDD" id="cd06453">
    <property type="entry name" value="SufS_like"/>
    <property type="match status" value="1"/>
</dbReference>
<dbReference type="Proteomes" id="UP000648482">
    <property type="component" value="Unassembled WGS sequence"/>
</dbReference>
<reference evidence="10 11" key="1">
    <citation type="submission" date="2015-06" db="EMBL/GenBank/DDBJ databases">
        <title>Genome sequence of Pseudoalteromonas aliena.</title>
        <authorList>
            <person name="Xie B.-B."/>
            <person name="Rong J.-C."/>
            <person name="Qin Q.-L."/>
            <person name="Zhang Y.-Z."/>
        </authorList>
    </citation>
    <scope>NUCLEOTIDE SEQUENCE [LARGE SCALE GENOMIC DNA]</scope>
    <source>
        <strain evidence="10 11">SW19</strain>
    </source>
</reference>
<dbReference type="InterPro" id="IPR010970">
    <property type="entry name" value="Cys_dSase_SufS"/>
</dbReference>
<comment type="function">
    <text evidence="8">Catalyzes the removal of elemental sulfur and selenium atoms from L-cysteine, L-cystine, L-selenocysteine, and L-selenocystine to produce L-alanine.</text>
</comment>
<dbReference type="PROSITE" id="PS00595">
    <property type="entry name" value="AA_TRANSFER_CLASS_5"/>
    <property type="match status" value="1"/>
</dbReference>
<dbReference type="EMBL" id="AQGU01000025">
    <property type="protein sequence ID" value="MBE0359293.1"/>
    <property type="molecule type" value="Genomic_DNA"/>
</dbReference>
<dbReference type="GO" id="GO:0016829">
    <property type="term" value="F:lyase activity"/>
    <property type="evidence" value="ECO:0007669"/>
    <property type="project" value="UniProtKB-KW"/>
</dbReference>
<evidence type="ECO:0000256" key="6">
    <source>
        <dbReference type="ARBA" id="ARBA00050776"/>
    </source>
</evidence>
<comment type="caution">
    <text evidence="10">The sequence shown here is derived from an EMBL/GenBank/DDBJ whole genome shotgun (WGS) entry which is preliminary data.</text>
</comment>
<dbReference type="InterPro" id="IPR015422">
    <property type="entry name" value="PyrdxlP-dep_Trfase_small"/>
</dbReference>
<dbReference type="PANTHER" id="PTHR43586:SF8">
    <property type="entry name" value="CYSTEINE DESULFURASE 1, CHLOROPLASTIC"/>
    <property type="match status" value="1"/>
</dbReference>
<dbReference type="EC" id="2.8.1.7" evidence="3 8"/>
<dbReference type="InterPro" id="IPR020578">
    <property type="entry name" value="Aminotrans_V_PyrdxlP_BS"/>
</dbReference>
<feature type="domain" description="Aminotransferase class V" evidence="9">
    <location>
        <begin position="31"/>
        <end position="399"/>
    </location>
</feature>
<evidence type="ECO:0000256" key="5">
    <source>
        <dbReference type="ARBA" id="ARBA00022898"/>
    </source>
</evidence>
<protein>
    <recommendedName>
        <fullName evidence="3 8">Cysteine desulfurase</fullName>
        <ecNumber evidence="3 8">2.8.1.7</ecNumber>
    </recommendedName>
</protein>
<evidence type="ECO:0000256" key="1">
    <source>
        <dbReference type="ARBA" id="ARBA00001933"/>
    </source>
</evidence>
<sequence>MKLMTVLEFDINKIRRDFPTLNQTINGCPLVYLDSGATTQKPQSVIDTTADFYTHKNANVHRGRHSLSENATVLYENVRNQTADYFGVKNNEIVWTKGATEAINLVANGLKSQISENDTIVITPLDHHANIVPWQVLTQQTGARLAVMPLNSDGTFNIPLCCGFIEKNKPKLVAITQASNTLGNITNLNALITCAKAMGSVVLVDGAQGSMHLRPDLKTLNCDFYVFSAHKMLGPTGLGGLYGRYELLNTLLPYQTGGEMIQTVTLTHSTYRDAPAKFESGTPNIAGVLGFGAALSYLTQFNHDQILKHEQNIFNYAASKLSNIEGITLYSDLNNNIGTLCFNYKDEHPYDLATLLDGYGVAVRAGHHCTQPLMAHLGLSGTLRASFAFYNNHDDVDQFIKALRESIALLD</sequence>